<dbReference type="InterPro" id="IPR001628">
    <property type="entry name" value="Znf_hrmn_rcpt"/>
</dbReference>
<keyword evidence="8" id="KW-0539">Nucleus</keyword>
<proteinExistence type="predicted"/>
<keyword evidence="5" id="KW-0238">DNA-binding</keyword>
<organism evidence="10 11">
    <name type="scientific">Pristionchus fissidentatus</name>
    <dbReference type="NCBI Taxonomy" id="1538716"/>
    <lineage>
        <taxon>Eukaryota</taxon>
        <taxon>Metazoa</taxon>
        <taxon>Ecdysozoa</taxon>
        <taxon>Nematoda</taxon>
        <taxon>Chromadorea</taxon>
        <taxon>Rhabditida</taxon>
        <taxon>Rhabditina</taxon>
        <taxon>Diplogasteromorpha</taxon>
        <taxon>Diplogasteroidea</taxon>
        <taxon>Neodiplogasteridae</taxon>
        <taxon>Pristionchus</taxon>
    </lineage>
</organism>
<dbReference type="PROSITE" id="PS51030">
    <property type="entry name" value="NUCLEAR_REC_DBD_2"/>
    <property type="match status" value="1"/>
</dbReference>
<dbReference type="GO" id="GO:0043565">
    <property type="term" value="F:sequence-specific DNA binding"/>
    <property type="evidence" value="ECO:0007669"/>
    <property type="project" value="InterPro"/>
</dbReference>
<accession>A0AAV5VR65</accession>
<dbReference type="Pfam" id="PF00105">
    <property type="entry name" value="zf-C4"/>
    <property type="match status" value="1"/>
</dbReference>
<keyword evidence="2" id="KW-0863">Zinc-finger</keyword>
<dbReference type="PRINTS" id="PR00047">
    <property type="entry name" value="STROIDFINGER"/>
</dbReference>
<feature type="domain" description="Nuclear receptor" evidence="9">
    <location>
        <begin position="13"/>
        <end position="94"/>
    </location>
</feature>
<evidence type="ECO:0000256" key="2">
    <source>
        <dbReference type="ARBA" id="ARBA00022771"/>
    </source>
</evidence>
<evidence type="ECO:0000256" key="8">
    <source>
        <dbReference type="ARBA" id="ARBA00023242"/>
    </source>
</evidence>
<evidence type="ECO:0000256" key="3">
    <source>
        <dbReference type="ARBA" id="ARBA00022833"/>
    </source>
</evidence>
<evidence type="ECO:0000256" key="5">
    <source>
        <dbReference type="ARBA" id="ARBA00023125"/>
    </source>
</evidence>
<feature type="non-terminal residue" evidence="10">
    <location>
        <position position="255"/>
    </location>
</feature>
<evidence type="ECO:0000256" key="4">
    <source>
        <dbReference type="ARBA" id="ARBA00023015"/>
    </source>
</evidence>
<keyword evidence="4" id="KW-0805">Transcription regulation</keyword>
<evidence type="ECO:0000256" key="6">
    <source>
        <dbReference type="ARBA" id="ARBA00023163"/>
    </source>
</evidence>
<evidence type="ECO:0000259" key="9">
    <source>
        <dbReference type="PROSITE" id="PS51030"/>
    </source>
</evidence>
<keyword evidence="7" id="KW-0675">Receptor</keyword>
<feature type="non-terminal residue" evidence="10">
    <location>
        <position position="1"/>
    </location>
</feature>
<gene>
    <name evidence="10" type="ORF">PFISCL1PPCAC_13223</name>
</gene>
<dbReference type="Gene3D" id="3.30.50.10">
    <property type="entry name" value="Erythroid Transcription Factor GATA-1, subunit A"/>
    <property type="match status" value="1"/>
</dbReference>
<protein>
    <recommendedName>
        <fullName evidence="9">Nuclear receptor domain-containing protein</fullName>
    </recommendedName>
</protein>
<dbReference type="PANTHER" id="PTHR46011">
    <property type="entry name" value="NUCLEAR HORMONE RECEPTOR FAMILY MEMBER NHR-86-RELATED"/>
    <property type="match status" value="1"/>
</dbReference>
<dbReference type="PANTHER" id="PTHR46011:SF6">
    <property type="entry name" value="HIGH ZINC ACTIVATED NUCLEAR RECEPTOR PROTEIN"/>
    <property type="match status" value="1"/>
</dbReference>
<sequence length="255" mass="28170">SILCSHMTTRAPTLVCLICGVPIAHSHLGIDSCRACAIFYRRTVNLKRPLKCKGGAGLCITDDPTTSCRKCRFERFSVIMASACAGEIPEWLQVKEKEVESPVRSNNSLESEDTSKAAVERGSFIDHNSYFQTEPTCSETPLLSRMAKAYSMLCLIRRAGELGTCPQSRPADGLREDTLKLAPATYACIVSNGRIMFGGLLDFGRASFEDFEQLSPQSRYFVVQRCSIVVNSLDGLYRAVHYFPDDNTGMAGYSY</sequence>
<dbReference type="AlphaFoldDB" id="A0AAV5VR65"/>
<dbReference type="GO" id="GO:0008270">
    <property type="term" value="F:zinc ion binding"/>
    <property type="evidence" value="ECO:0007669"/>
    <property type="project" value="UniProtKB-KW"/>
</dbReference>
<reference evidence="10" key="1">
    <citation type="submission" date="2023-10" db="EMBL/GenBank/DDBJ databases">
        <title>Genome assembly of Pristionchus species.</title>
        <authorList>
            <person name="Yoshida K."/>
            <person name="Sommer R.J."/>
        </authorList>
    </citation>
    <scope>NUCLEOTIDE SEQUENCE</scope>
    <source>
        <strain evidence="10">RS5133</strain>
    </source>
</reference>
<dbReference type="SUPFAM" id="SSF57716">
    <property type="entry name" value="Glucocorticoid receptor-like (DNA-binding domain)"/>
    <property type="match status" value="1"/>
</dbReference>
<comment type="caution">
    <text evidence="10">The sequence shown here is derived from an EMBL/GenBank/DDBJ whole genome shotgun (WGS) entry which is preliminary data.</text>
</comment>
<keyword evidence="11" id="KW-1185">Reference proteome</keyword>
<dbReference type="GO" id="GO:0005634">
    <property type="term" value="C:nucleus"/>
    <property type="evidence" value="ECO:0007669"/>
    <property type="project" value="TreeGrafter"/>
</dbReference>
<keyword evidence="3" id="KW-0862">Zinc</keyword>
<dbReference type="SMART" id="SM00399">
    <property type="entry name" value="ZnF_C4"/>
    <property type="match status" value="1"/>
</dbReference>
<keyword evidence="6" id="KW-0804">Transcription</keyword>
<dbReference type="InterPro" id="IPR013088">
    <property type="entry name" value="Znf_NHR/GATA"/>
</dbReference>
<evidence type="ECO:0000256" key="7">
    <source>
        <dbReference type="ARBA" id="ARBA00023170"/>
    </source>
</evidence>
<evidence type="ECO:0000313" key="10">
    <source>
        <dbReference type="EMBL" id="GMT21926.1"/>
    </source>
</evidence>
<evidence type="ECO:0000313" key="11">
    <source>
        <dbReference type="Proteomes" id="UP001432322"/>
    </source>
</evidence>
<keyword evidence="1" id="KW-0479">Metal-binding</keyword>
<dbReference type="GO" id="GO:0003700">
    <property type="term" value="F:DNA-binding transcription factor activity"/>
    <property type="evidence" value="ECO:0007669"/>
    <property type="project" value="InterPro"/>
</dbReference>
<name>A0AAV5VR65_9BILA</name>
<dbReference type="EMBL" id="BTSY01000004">
    <property type="protein sequence ID" value="GMT21926.1"/>
    <property type="molecule type" value="Genomic_DNA"/>
</dbReference>
<evidence type="ECO:0000256" key="1">
    <source>
        <dbReference type="ARBA" id="ARBA00022723"/>
    </source>
</evidence>
<dbReference type="Proteomes" id="UP001432322">
    <property type="component" value="Unassembled WGS sequence"/>
</dbReference>